<evidence type="ECO:0000256" key="2">
    <source>
        <dbReference type="ARBA" id="ARBA00023002"/>
    </source>
</evidence>
<dbReference type="Proteomes" id="UP000054926">
    <property type="component" value="Unassembled WGS sequence"/>
</dbReference>
<keyword evidence="1" id="KW-0521">NADP</keyword>
<dbReference type="InterPro" id="IPR020843">
    <property type="entry name" value="ER"/>
</dbReference>
<dbReference type="Pfam" id="PF00107">
    <property type="entry name" value="ADH_zinc_N"/>
    <property type="match status" value="1"/>
</dbReference>
<protein>
    <submittedName>
        <fullName evidence="4">Quinone oxidoreductase</fullName>
    </submittedName>
</protein>
<dbReference type="Gene3D" id="3.40.50.720">
    <property type="entry name" value="NAD(P)-binding Rossmann-like Domain"/>
    <property type="match status" value="1"/>
</dbReference>
<dbReference type="NCBIfam" id="TIGR02824">
    <property type="entry name" value="quinone_pig3"/>
    <property type="match status" value="1"/>
</dbReference>
<keyword evidence="5" id="KW-1185">Reference proteome</keyword>
<dbReference type="PATRIC" id="fig|947033.5.peg.1888"/>
<evidence type="ECO:0000259" key="3">
    <source>
        <dbReference type="SMART" id="SM00829"/>
    </source>
</evidence>
<reference evidence="4 5" key="1">
    <citation type="submission" date="2015-11" db="EMBL/GenBank/DDBJ databases">
        <title>Genomic analysis of 38 Legionella species identifies large and diverse effector repertoires.</title>
        <authorList>
            <person name="Burstein D."/>
            <person name="Amaro F."/>
            <person name="Zusman T."/>
            <person name="Lifshitz Z."/>
            <person name="Cohen O."/>
            <person name="Gilbert J.A."/>
            <person name="Pupko T."/>
            <person name="Shuman H.A."/>
            <person name="Segal G."/>
        </authorList>
    </citation>
    <scope>NUCLEOTIDE SEQUENCE [LARGE SCALE GENOMIC DNA]</scope>
    <source>
        <strain evidence="4 5">IMVS3376</strain>
    </source>
</reference>
<comment type="caution">
    <text evidence="4">The sequence shown here is derived from an EMBL/GenBank/DDBJ whole genome shotgun (WGS) entry which is preliminary data.</text>
</comment>
<dbReference type="PANTHER" id="PTHR48106">
    <property type="entry name" value="QUINONE OXIDOREDUCTASE PIG3-RELATED"/>
    <property type="match status" value="1"/>
</dbReference>
<dbReference type="STRING" id="947033.Lste_1787"/>
<accession>A0A0W0ZHI6</accession>
<evidence type="ECO:0000313" key="5">
    <source>
        <dbReference type="Proteomes" id="UP000054926"/>
    </source>
</evidence>
<dbReference type="RefSeq" id="WP_058510704.1">
    <property type="nucleotide sequence ID" value="NZ_LNYY01000019.1"/>
</dbReference>
<dbReference type="Gene3D" id="3.90.180.10">
    <property type="entry name" value="Medium-chain alcohol dehydrogenases, catalytic domain"/>
    <property type="match status" value="1"/>
</dbReference>
<dbReference type="GO" id="GO:0070402">
    <property type="term" value="F:NADPH binding"/>
    <property type="evidence" value="ECO:0007669"/>
    <property type="project" value="TreeGrafter"/>
</dbReference>
<dbReference type="CDD" id="cd05276">
    <property type="entry name" value="p53_inducible_oxidoreductase"/>
    <property type="match status" value="1"/>
</dbReference>
<name>A0A0W0ZHI6_9GAMM</name>
<sequence length="322" mass="35618">MRYVHIENPGSHSRLVIENGPTPEYSESQILVRVKATALNRADIMQRYGKYPPPAGESDILGLEIAGEVVEVGAHVTQFKPGDKVYGLVGSGAYAEFCPVEASLAQHIPATWDYTLAAALPEALMTVYASLFDLGTLKSGQTLLIHGAGSGIASLAIQMAKLIGVHVITTVGTDDKIDKAKKLSADQVINYRKQDFEDLIEDHSVDLIIDFIGGDYFNKHLHLLKPQSKLIQIACLKGSTVECNLALIMRKRLQIIGFVLRSQSIEEKSKLWREAHNAWTKYLEAKKIIPIIDSEFKLEQIEEAHQRIQSGVHFGKIVVHVD</sequence>
<dbReference type="SUPFAM" id="SSF50129">
    <property type="entry name" value="GroES-like"/>
    <property type="match status" value="1"/>
</dbReference>
<dbReference type="AlphaFoldDB" id="A0A0W0ZHI6"/>
<dbReference type="PANTHER" id="PTHR48106:SF8">
    <property type="entry name" value="OS02G0805600 PROTEIN"/>
    <property type="match status" value="1"/>
</dbReference>
<dbReference type="InterPro" id="IPR036291">
    <property type="entry name" value="NAD(P)-bd_dom_sf"/>
</dbReference>
<dbReference type="EMBL" id="LNYY01000019">
    <property type="protein sequence ID" value="KTD68629.1"/>
    <property type="molecule type" value="Genomic_DNA"/>
</dbReference>
<keyword evidence="2" id="KW-0560">Oxidoreductase</keyword>
<dbReference type="OrthoDB" id="9785812at2"/>
<dbReference type="InterPro" id="IPR013154">
    <property type="entry name" value="ADH-like_N"/>
</dbReference>
<proteinExistence type="predicted"/>
<dbReference type="SMART" id="SM00829">
    <property type="entry name" value="PKS_ER"/>
    <property type="match status" value="1"/>
</dbReference>
<dbReference type="SUPFAM" id="SSF51735">
    <property type="entry name" value="NAD(P)-binding Rossmann-fold domains"/>
    <property type="match status" value="1"/>
</dbReference>
<dbReference type="InterPro" id="IPR013149">
    <property type="entry name" value="ADH-like_C"/>
</dbReference>
<feature type="domain" description="Enoyl reductase (ER)" evidence="3">
    <location>
        <begin position="10"/>
        <end position="319"/>
    </location>
</feature>
<dbReference type="InterPro" id="IPR014189">
    <property type="entry name" value="Quinone_OxRdtase_PIG3"/>
</dbReference>
<evidence type="ECO:0000256" key="1">
    <source>
        <dbReference type="ARBA" id="ARBA00022857"/>
    </source>
</evidence>
<dbReference type="Pfam" id="PF08240">
    <property type="entry name" value="ADH_N"/>
    <property type="match status" value="1"/>
</dbReference>
<dbReference type="InterPro" id="IPR011032">
    <property type="entry name" value="GroES-like_sf"/>
</dbReference>
<gene>
    <name evidence="4" type="primary">qor_1</name>
    <name evidence="4" type="ORF">Lste_1787</name>
</gene>
<dbReference type="GO" id="GO:0016651">
    <property type="term" value="F:oxidoreductase activity, acting on NAD(P)H"/>
    <property type="evidence" value="ECO:0007669"/>
    <property type="project" value="TreeGrafter"/>
</dbReference>
<organism evidence="4 5">
    <name type="scientific">Legionella steelei</name>
    <dbReference type="NCBI Taxonomy" id="947033"/>
    <lineage>
        <taxon>Bacteria</taxon>
        <taxon>Pseudomonadati</taxon>
        <taxon>Pseudomonadota</taxon>
        <taxon>Gammaproteobacteria</taxon>
        <taxon>Legionellales</taxon>
        <taxon>Legionellaceae</taxon>
        <taxon>Legionella</taxon>
    </lineage>
</organism>
<evidence type="ECO:0000313" key="4">
    <source>
        <dbReference type="EMBL" id="KTD68629.1"/>
    </source>
</evidence>